<dbReference type="EMBL" id="NCKU01003444">
    <property type="protein sequence ID" value="RWS07501.1"/>
    <property type="molecule type" value="Genomic_DNA"/>
</dbReference>
<reference evidence="2 4" key="1">
    <citation type="journal article" date="2018" name="Gigascience">
        <title>Genomes of trombidid mites reveal novel predicted allergens and laterally-transferred genes associated with secondary metabolism.</title>
        <authorList>
            <person name="Dong X."/>
            <person name="Chaisiri K."/>
            <person name="Xia D."/>
            <person name="Armstrong S.D."/>
            <person name="Fang Y."/>
            <person name="Donnelly M.J."/>
            <person name="Kadowaki T."/>
            <person name="McGarry J.W."/>
            <person name="Darby A.C."/>
            <person name="Makepeace B.L."/>
        </authorList>
    </citation>
    <scope>NUCLEOTIDE SEQUENCE [LARGE SCALE GENOMIC DNA]</scope>
    <source>
        <strain evidence="2">UoL-WK</strain>
    </source>
</reference>
<dbReference type="GO" id="GO:0051968">
    <property type="term" value="P:positive regulation of synaptic transmission, glutamatergic"/>
    <property type="evidence" value="ECO:0007669"/>
    <property type="project" value="TreeGrafter"/>
</dbReference>
<dbReference type="STRING" id="1965070.A0A3S3RXE3"/>
<dbReference type="GO" id="GO:0005245">
    <property type="term" value="F:voltage-gated calcium channel activity"/>
    <property type="evidence" value="ECO:0007669"/>
    <property type="project" value="TreeGrafter"/>
</dbReference>
<dbReference type="InterPro" id="IPR051072">
    <property type="entry name" value="CACNG_subunit"/>
</dbReference>
<dbReference type="PANTHER" id="PTHR12107">
    <property type="entry name" value="VOLTAGE-DEPENDENT CALCIUM CHANNEL GAMMA SUBUNIT"/>
    <property type="match status" value="1"/>
</dbReference>
<accession>A0A3S3RXE3</accession>
<keyword evidence="1" id="KW-1133">Transmembrane helix</keyword>
<dbReference type="GO" id="GO:0019226">
    <property type="term" value="P:transmission of nerve impulse"/>
    <property type="evidence" value="ECO:0007669"/>
    <property type="project" value="TreeGrafter"/>
</dbReference>
<dbReference type="Proteomes" id="UP000285301">
    <property type="component" value="Unassembled WGS sequence"/>
</dbReference>
<dbReference type="GO" id="GO:0098970">
    <property type="term" value="P:postsynaptic neurotransmitter receptor diffusion trapping"/>
    <property type="evidence" value="ECO:0007669"/>
    <property type="project" value="TreeGrafter"/>
</dbReference>
<dbReference type="OrthoDB" id="9990458at2759"/>
<keyword evidence="4" id="KW-1185">Reference proteome</keyword>
<keyword evidence="1" id="KW-0472">Membrane</keyword>
<proteinExistence type="predicted"/>
<dbReference type="EMBL" id="NCKU01003460">
    <property type="protein sequence ID" value="RWS07475.1"/>
    <property type="molecule type" value="Genomic_DNA"/>
</dbReference>
<feature type="non-terminal residue" evidence="2">
    <location>
        <position position="1"/>
    </location>
</feature>
<reference evidence="2" key="2">
    <citation type="submission" date="2018-11" db="EMBL/GenBank/DDBJ databases">
        <title>Trombidioid mite genomics.</title>
        <authorList>
            <person name="Dong X."/>
        </authorList>
    </citation>
    <scope>NUCLEOTIDE SEQUENCE</scope>
    <source>
        <strain evidence="2">UoL-WK</strain>
    </source>
</reference>
<dbReference type="GO" id="GO:0098839">
    <property type="term" value="C:postsynaptic density membrane"/>
    <property type="evidence" value="ECO:0007669"/>
    <property type="project" value="TreeGrafter"/>
</dbReference>
<keyword evidence="1" id="KW-0812">Transmembrane</keyword>
<dbReference type="PANTHER" id="PTHR12107:SF0">
    <property type="entry name" value="STARGAZIN (MAMMALIAN CALCIUM CHANNEL) HOMOLOG"/>
    <property type="match status" value="1"/>
</dbReference>
<evidence type="ECO:0000313" key="4">
    <source>
        <dbReference type="Proteomes" id="UP000285301"/>
    </source>
</evidence>
<evidence type="ECO:0000313" key="2">
    <source>
        <dbReference type="EMBL" id="RWS07475.1"/>
    </source>
</evidence>
<protein>
    <submittedName>
        <fullName evidence="2">Voltage-dependent calcium channel gamma-5 subunit-like protein</fullName>
    </submittedName>
</protein>
<evidence type="ECO:0000256" key="1">
    <source>
        <dbReference type="SAM" id="Phobius"/>
    </source>
</evidence>
<dbReference type="AlphaFoldDB" id="A0A3S3RXE3"/>
<dbReference type="Gene3D" id="1.20.140.150">
    <property type="match status" value="1"/>
</dbReference>
<organism evidence="2 4">
    <name type="scientific">Dinothrombium tinctorium</name>
    <dbReference type="NCBI Taxonomy" id="1965070"/>
    <lineage>
        <taxon>Eukaryota</taxon>
        <taxon>Metazoa</taxon>
        <taxon>Ecdysozoa</taxon>
        <taxon>Arthropoda</taxon>
        <taxon>Chelicerata</taxon>
        <taxon>Arachnida</taxon>
        <taxon>Acari</taxon>
        <taxon>Acariformes</taxon>
        <taxon>Trombidiformes</taxon>
        <taxon>Prostigmata</taxon>
        <taxon>Anystina</taxon>
        <taxon>Parasitengona</taxon>
        <taxon>Trombidioidea</taxon>
        <taxon>Trombidiidae</taxon>
        <taxon>Dinothrombium</taxon>
    </lineage>
</organism>
<feature type="transmembrane region" description="Helical" evidence="1">
    <location>
        <begin position="92"/>
        <end position="118"/>
    </location>
</feature>
<name>A0A3S3RXE3_9ACAR</name>
<feature type="transmembrane region" description="Helical" evidence="1">
    <location>
        <begin position="52"/>
        <end position="71"/>
    </location>
</feature>
<gene>
    <name evidence="3" type="ORF">B4U79_04467</name>
    <name evidence="2" type="ORF">B4U79_06308</name>
</gene>
<dbReference type="GO" id="GO:0099590">
    <property type="term" value="P:neurotransmitter receptor internalization"/>
    <property type="evidence" value="ECO:0007669"/>
    <property type="project" value="TreeGrafter"/>
</dbReference>
<dbReference type="GO" id="GO:0098943">
    <property type="term" value="P:neurotransmitter receptor transport, postsynaptic endosome to lysosome"/>
    <property type="evidence" value="ECO:0007669"/>
    <property type="project" value="TreeGrafter"/>
</dbReference>
<evidence type="ECO:0000313" key="3">
    <source>
        <dbReference type="EMBL" id="RWS07501.1"/>
    </source>
</evidence>
<sequence>RYFLAGIQQMNCSTIDYLSGEEYSPDPNDSTMAIPFNFLKVLSQTLNLKNDLFSGLLILAGIVIYISTFKAEVGNKLRPKSSFQGPMFKYEYGFSFLFAVTSLMMCEIVGTFSIFLYIRAHQIEWKKEFEKQQFLEYLPTPTIVPSEPPPPIIYCKKHGGRGRRYSRTKELSRDASPIHMVKTSRTSSLTVPGASIPYSDSMRDLTFFNFPTSAFSRENTCNTVSTAVDINRDYSHEFSPRRDSIYKAEYPPPIPEQEFLTNEYTRDYHLPRLEITSHESLRRTTPV</sequence>
<dbReference type="GO" id="GO:0032281">
    <property type="term" value="C:AMPA glutamate receptor complex"/>
    <property type="evidence" value="ECO:0007669"/>
    <property type="project" value="TreeGrafter"/>
</dbReference>
<dbReference type="GO" id="GO:0016247">
    <property type="term" value="F:channel regulator activity"/>
    <property type="evidence" value="ECO:0007669"/>
    <property type="project" value="TreeGrafter"/>
</dbReference>
<comment type="caution">
    <text evidence="2">The sequence shown here is derived from an EMBL/GenBank/DDBJ whole genome shotgun (WGS) entry which is preliminary data.</text>
</comment>